<dbReference type="EMBL" id="JASNQZ010000005">
    <property type="protein sequence ID" value="KAL0957329.1"/>
    <property type="molecule type" value="Genomic_DNA"/>
</dbReference>
<evidence type="ECO:0000313" key="2">
    <source>
        <dbReference type="EMBL" id="KAL0957329.1"/>
    </source>
</evidence>
<feature type="region of interest" description="Disordered" evidence="1">
    <location>
        <begin position="21"/>
        <end position="52"/>
    </location>
</feature>
<organism evidence="2 3">
    <name type="scientific">Hohenbuehelia grisea</name>
    <dbReference type="NCBI Taxonomy" id="104357"/>
    <lineage>
        <taxon>Eukaryota</taxon>
        <taxon>Fungi</taxon>
        <taxon>Dikarya</taxon>
        <taxon>Basidiomycota</taxon>
        <taxon>Agaricomycotina</taxon>
        <taxon>Agaricomycetes</taxon>
        <taxon>Agaricomycetidae</taxon>
        <taxon>Agaricales</taxon>
        <taxon>Pleurotineae</taxon>
        <taxon>Pleurotaceae</taxon>
        <taxon>Hohenbuehelia</taxon>
    </lineage>
</organism>
<feature type="compositionally biased region" description="Polar residues" evidence="1">
    <location>
        <begin position="23"/>
        <end position="49"/>
    </location>
</feature>
<protein>
    <submittedName>
        <fullName evidence="2">Uncharacterized protein</fullName>
    </submittedName>
</protein>
<reference evidence="3" key="1">
    <citation type="submission" date="2024-06" db="EMBL/GenBank/DDBJ databases">
        <title>Multi-omics analyses provide insights into the biosynthesis of the anticancer antibiotic pleurotin in Hohenbuehelia grisea.</title>
        <authorList>
            <person name="Weaver J.A."/>
            <person name="Alberti F."/>
        </authorList>
    </citation>
    <scope>NUCLEOTIDE SEQUENCE [LARGE SCALE GENOMIC DNA]</scope>
    <source>
        <strain evidence="3">T-177</strain>
    </source>
</reference>
<sequence>MYTVLSFCSHHTEIVAQLVPGPRSQSSNTYSLLSNPLDNAQPSGSNQAETRAPDTVNAWTDYYETQAALRPLTEGVRTTEELEAIVKALKSLRDEQLTAAQQETIRGPTLIITKAGCGLNDSLEHW</sequence>
<name>A0ABR3JND3_9AGAR</name>
<evidence type="ECO:0000256" key="1">
    <source>
        <dbReference type="SAM" id="MobiDB-lite"/>
    </source>
</evidence>
<keyword evidence="3" id="KW-1185">Reference proteome</keyword>
<gene>
    <name evidence="2" type="ORF">HGRIS_001137</name>
</gene>
<evidence type="ECO:0000313" key="3">
    <source>
        <dbReference type="Proteomes" id="UP001556367"/>
    </source>
</evidence>
<comment type="caution">
    <text evidence="2">The sequence shown here is derived from an EMBL/GenBank/DDBJ whole genome shotgun (WGS) entry which is preliminary data.</text>
</comment>
<dbReference type="Proteomes" id="UP001556367">
    <property type="component" value="Unassembled WGS sequence"/>
</dbReference>
<proteinExistence type="predicted"/>
<accession>A0ABR3JND3</accession>